<dbReference type="Pfam" id="PF04831">
    <property type="entry name" value="POPDC1-3"/>
    <property type="match status" value="1"/>
</dbReference>
<evidence type="ECO:0000256" key="5">
    <source>
        <dbReference type="SAM" id="Phobius"/>
    </source>
</evidence>
<dbReference type="PANTHER" id="PTHR12101">
    <property type="entry name" value="POPEYE DOMAIN CONTAINING PROTEIN"/>
    <property type="match status" value="1"/>
</dbReference>
<dbReference type="STRING" id="13249.T1HCS9"/>
<dbReference type="eggNOG" id="ENOG502QWBZ">
    <property type="taxonomic scope" value="Eukaryota"/>
</dbReference>
<dbReference type="GO" id="GO:0042383">
    <property type="term" value="C:sarcolemma"/>
    <property type="evidence" value="ECO:0007669"/>
    <property type="project" value="TreeGrafter"/>
</dbReference>
<evidence type="ECO:0000256" key="2">
    <source>
        <dbReference type="ARBA" id="ARBA00022692"/>
    </source>
</evidence>
<dbReference type="EMBL" id="ACPB03000042">
    <property type="status" value="NOT_ANNOTATED_CDS"/>
    <property type="molecule type" value="Genomic_DNA"/>
</dbReference>
<keyword evidence="2 5" id="KW-0812">Transmembrane</keyword>
<feature type="transmembrane region" description="Helical" evidence="5">
    <location>
        <begin position="102"/>
        <end position="122"/>
    </location>
</feature>
<accession>T1HCS9</accession>
<evidence type="ECO:0000259" key="6">
    <source>
        <dbReference type="Pfam" id="PF04831"/>
    </source>
</evidence>
<proteinExistence type="predicted"/>
<feature type="domain" description="POPDC1-3" evidence="6">
    <location>
        <begin position="50"/>
        <end position="275"/>
    </location>
</feature>
<sequence>MSEGTGLQLRSAKIDQILADINTTEQERFFNSSTHLGTGSLGWCENWRSPQHLMFQLANACFLISYSVPSTKKGIIFMHGALVLGFFIFTAWAWIVVCAPDIFFWNLSYTFINLCQLVFLLYQLRPVKFDPELEEAYHTLFAPFKVSRIQFKKLIGNEMAQIMSLHAGEAYALQNLTRTDRLALLLSGKLNVLCDSHFLHPILACEFLDSPEFESRANMDDKFKVSIVAATSCRYLYWQRTSLEYLFAKETYLATVMSILIARDITTKLYAMNNKIVTEKGYHLDIRLPSITSSLTSAGDHKSPTFKAIKKHTTVLSGSLPNSPESVYNSREHLCKEKNVPVVPNGRVIEHVPMSEMPSNEDLASSNEVESWLESSSKYHSCEVVDS</sequence>
<evidence type="ECO:0000256" key="4">
    <source>
        <dbReference type="ARBA" id="ARBA00023136"/>
    </source>
</evidence>
<dbReference type="InParanoid" id="T1HCS9"/>
<dbReference type="HOGENOM" id="CLU_048494_2_2_1"/>
<dbReference type="VEuPathDB" id="VectorBase:RPRC001843"/>
<dbReference type="GO" id="GO:0042391">
    <property type="term" value="P:regulation of membrane potential"/>
    <property type="evidence" value="ECO:0007669"/>
    <property type="project" value="TreeGrafter"/>
</dbReference>
<protein>
    <submittedName>
        <fullName evidence="7">Popeye domain-containing protein</fullName>
    </submittedName>
</protein>
<keyword evidence="4 5" id="KW-0472">Membrane</keyword>
<organism evidence="7 8">
    <name type="scientific">Rhodnius prolixus</name>
    <name type="common">Triatomid bug</name>
    <dbReference type="NCBI Taxonomy" id="13249"/>
    <lineage>
        <taxon>Eukaryota</taxon>
        <taxon>Metazoa</taxon>
        <taxon>Ecdysozoa</taxon>
        <taxon>Arthropoda</taxon>
        <taxon>Hexapoda</taxon>
        <taxon>Insecta</taxon>
        <taxon>Pterygota</taxon>
        <taxon>Neoptera</taxon>
        <taxon>Paraneoptera</taxon>
        <taxon>Hemiptera</taxon>
        <taxon>Heteroptera</taxon>
        <taxon>Panheteroptera</taxon>
        <taxon>Cimicomorpha</taxon>
        <taxon>Reduviidae</taxon>
        <taxon>Triatominae</taxon>
        <taxon>Rhodnius</taxon>
    </lineage>
</organism>
<evidence type="ECO:0000313" key="7">
    <source>
        <dbReference type="EnsemblMetazoa" id="RPRC001843-PA"/>
    </source>
</evidence>
<dbReference type="AlphaFoldDB" id="T1HCS9"/>
<reference evidence="7" key="1">
    <citation type="submission" date="2015-05" db="UniProtKB">
        <authorList>
            <consortium name="EnsemblMetazoa"/>
        </authorList>
    </citation>
    <scope>IDENTIFICATION</scope>
</reference>
<comment type="subcellular location">
    <subcellularLocation>
        <location evidence="1">Membrane</location>
        <topology evidence="1">Multi-pass membrane protein</topology>
    </subcellularLocation>
</comment>
<keyword evidence="3 5" id="KW-1133">Transmembrane helix</keyword>
<dbReference type="Proteomes" id="UP000015103">
    <property type="component" value="Unassembled WGS sequence"/>
</dbReference>
<evidence type="ECO:0000313" key="8">
    <source>
        <dbReference type="Proteomes" id="UP000015103"/>
    </source>
</evidence>
<keyword evidence="8" id="KW-1185">Reference proteome</keyword>
<feature type="transmembrane region" description="Helical" evidence="5">
    <location>
        <begin position="75"/>
        <end position="96"/>
    </location>
</feature>
<name>T1HCS9_RHOPR</name>
<dbReference type="InterPro" id="IPR055272">
    <property type="entry name" value="POPDC1-3_dom"/>
</dbReference>
<evidence type="ECO:0000256" key="3">
    <source>
        <dbReference type="ARBA" id="ARBA00022989"/>
    </source>
</evidence>
<evidence type="ECO:0000256" key="1">
    <source>
        <dbReference type="ARBA" id="ARBA00004141"/>
    </source>
</evidence>
<dbReference type="EnsemblMetazoa" id="RPRC001843-RA">
    <property type="protein sequence ID" value="RPRC001843-PA"/>
    <property type="gene ID" value="RPRC001843"/>
</dbReference>
<dbReference type="GO" id="GO:0007507">
    <property type="term" value="P:heart development"/>
    <property type="evidence" value="ECO:0007669"/>
    <property type="project" value="TreeGrafter"/>
</dbReference>
<dbReference type="PANTHER" id="PTHR12101:SF30">
    <property type="entry name" value="POPEYE DOMAIN-CONTAINING PROTEIN 3-LIKE PROTEIN"/>
    <property type="match status" value="1"/>
</dbReference>
<dbReference type="InterPro" id="IPR006916">
    <property type="entry name" value="POPDC1-3"/>
</dbReference>
<dbReference type="GO" id="GO:0051146">
    <property type="term" value="P:striated muscle cell differentiation"/>
    <property type="evidence" value="ECO:0007669"/>
    <property type="project" value="TreeGrafter"/>
</dbReference>
<dbReference type="GO" id="GO:0030552">
    <property type="term" value="F:cAMP binding"/>
    <property type="evidence" value="ECO:0007669"/>
    <property type="project" value="TreeGrafter"/>
</dbReference>